<dbReference type="EMBL" id="JABDTM020025922">
    <property type="protein sequence ID" value="KAH0812595.1"/>
    <property type="molecule type" value="Genomic_DNA"/>
</dbReference>
<dbReference type="PANTHER" id="PTHR42643:SF33">
    <property type="entry name" value="GLUTAMATE RECEPTOR 2-LIKE PROTEIN"/>
    <property type="match status" value="1"/>
</dbReference>
<evidence type="ECO:0000256" key="7">
    <source>
        <dbReference type="ARBA" id="ARBA00023170"/>
    </source>
</evidence>
<reference evidence="11" key="2">
    <citation type="submission" date="2021-08" db="EMBL/GenBank/DDBJ databases">
        <authorList>
            <person name="Eriksson T."/>
        </authorList>
    </citation>
    <scope>NUCLEOTIDE SEQUENCE</scope>
    <source>
        <strain evidence="11">Stoneville</strain>
        <tissue evidence="11">Whole head</tissue>
    </source>
</reference>
<feature type="transmembrane region" description="Helical" evidence="9">
    <location>
        <begin position="6"/>
        <end position="27"/>
    </location>
</feature>
<protein>
    <recommendedName>
        <fullName evidence="10">Ionotropic glutamate receptor C-terminal domain-containing protein</fullName>
    </recommendedName>
</protein>
<comment type="subcellular location">
    <subcellularLocation>
        <location evidence="1">Cell membrane</location>
        <topology evidence="1">Multi-pass membrane protein</topology>
    </subcellularLocation>
</comment>
<keyword evidence="4 9" id="KW-0812">Transmembrane</keyword>
<dbReference type="SUPFAM" id="SSF53850">
    <property type="entry name" value="Periplasmic binding protein-like II"/>
    <property type="match status" value="1"/>
</dbReference>
<dbReference type="Gene3D" id="1.10.287.70">
    <property type="match status" value="1"/>
</dbReference>
<evidence type="ECO:0000256" key="9">
    <source>
        <dbReference type="SAM" id="Phobius"/>
    </source>
</evidence>
<accession>A0A8J6HDD2</accession>
<gene>
    <name evidence="11" type="ORF">GEV33_010194</name>
</gene>
<dbReference type="GO" id="GO:0050906">
    <property type="term" value="P:detection of stimulus involved in sensory perception"/>
    <property type="evidence" value="ECO:0007669"/>
    <property type="project" value="UniProtKB-ARBA"/>
</dbReference>
<feature type="domain" description="Ionotropic glutamate receptor C-terminal" evidence="10">
    <location>
        <begin position="5"/>
        <end position="251"/>
    </location>
</feature>
<evidence type="ECO:0000256" key="3">
    <source>
        <dbReference type="ARBA" id="ARBA00022475"/>
    </source>
</evidence>
<evidence type="ECO:0000259" key="10">
    <source>
        <dbReference type="Pfam" id="PF00060"/>
    </source>
</evidence>
<dbReference type="InterPro" id="IPR001320">
    <property type="entry name" value="Iontro_rcpt_C"/>
</dbReference>
<name>A0A8J6HDD2_TENMO</name>
<evidence type="ECO:0000256" key="6">
    <source>
        <dbReference type="ARBA" id="ARBA00023136"/>
    </source>
</evidence>
<keyword evidence="6 9" id="KW-0472">Membrane</keyword>
<dbReference type="Pfam" id="PF00060">
    <property type="entry name" value="Lig_chan"/>
    <property type="match status" value="1"/>
</dbReference>
<feature type="transmembrane region" description="Helical" evidence="9">
    <location>
        <begin position="72"/>
        <end position="97"/>
    </location>
</feature>
<organism evidence="11 12">
    <name type="scientific">Tenebrio molitor</name>
    <name type="common">Yellow mealworm beetle</name>
    <dbReference type="NCBI Taxonomy" id="7067"/>
    <lineage>
        <taxon>Eukaryota</taxon>
        <taxon>Metazoa</taxon>
        <taxon>Ecdysozoa</taxon>
        <taxon>Arthropoda</taxon>
        <taxon>Hexapoda</taxon>
        <taxon>Insecta</taxon>
        <taxon>Pterygota</taxon>
        <taxon>Neoptera</taxon>
        <taxon>Endopterygota</taxon>
        <taxon>Coleoptera</taxon>
        <taxon>Polyphaga</taxon>
        <taxon>Cucujiformia</taxon>
        <taxon>Tenebrionidae</taxon>
        <taxon>Tenebrio</taxon>
    </lineage>
</organism>
<evidence type="ECO:0000256" key="1">
    <source>
        <dbReference type="ARBA" id="ARBA00004651"/>
    </source>
</evidence>
<keyword evidence="7" id="KW-0675">Receptor</keyword>
<comment type="caution">
    <text evidence="11">The sequence shown here is derived from an EMBL/GenBank/DDBJ whole genome shotgun (WGS) entry which is preliminary data.</text>
</comment>
<dbReference type="PANTHER" id="PTHR42643">
    <property type="entry name" value="IONOTROPIC RECEPTOR 20A-RELATED"/>
    <property type="match status" value="1"/>
</dbReference>
<evidence type="ECO:0000313" key="11">
    <source>
        <dbReference type="EMBL" id="KAH0812595.1"/>
    </source>
</evidence>
<dbReference type="GO" id="GO:0005886">
    <property type="term" value="C:plasma membrane"/>
    <property type="evidence" value="ECO:0007669"/>
    <property type="project" value="UniProtKB-SubCell"/>
</dbReference>
<proteinExistence type="inferred from homology"/>
<dbReference type="AlphaFoldDB" id="A0A8J6HDD2"/>
<sequence>MRPLSTTVWICIALMMAVLIGFLKIIFSRETRILADLNEVDSSWSFLFLFTLGAFCQQGATCHPQLLSSRTLSVFVFLFCILIYQFYSASIVSYLLMDPPRGIHNLKDLSDSNLKAGIEDILIDRNYFVQTTDPAVIELYNTKIKGTSNDSGFYEPRDGLRLVRRGGFAFHVETSTAYPIIEETFTNQEICELEEVQMYRTQPMHTNLQKNSPFSEMMNYCMLHLVEDGLMDRLRKYWDARTPVCIESAKKITIHVGLKEFSAGLIVLFYGVCSSLVILAGEVITSRREFITNVVFKPKVIKPYVN</sequence>
<keyword evidence="8" id="KW-0325">Glycoprotein</keyword>
<evidence type="ECO:0000313" key="12">
    <source>
        <dbReference type="Proteomes" id="UP000719412"/>
    </source>
</evidence>
<feature type="transmembrane region" description="Helical" evidence="9">
    <location>
        <begin position="261"/>
        <end position="280"/>
    </location>
</feature>
<keyword evidence="12" id="KW-1185">Reference proteome</keyword>
<dbReference type="InterPro" id="IPR052192">
    <property type="entry name" value="Insect_Ionotropic_Sensory_Rcpt"/>
</dbReference>
<reference evidence="11" key="1">
    <citation type="journal article" date="2020" name="J Insects Food Feed">
        <title>The yellow mealworm (Tenebrio molitor) genome: a resource for the emerging insects as food and feed industry.</title>
        <authorList>
            <person name="Eriksson T."/>
            <person name="Andere A."/>
            <person name="Kelstrup H."/>
            <person name="Emery V."/>
            <person name="Picard C."/>
        </authorList>
    </citation>
    <scope>NUCLEOTIDE SEQUENCE</scope>
    <source>
        <strain evidence="11">Stoneville</strain>
        <tissue evidence="11">Whole head</tissue>
    </source>
</reference>
<evidence type="ECO:0000256" key="8">
    <source>
        <dbReference type="ARBA" id="ARBA00023180"/>
    </source>
</evidence>
<comment type="similarity">
    <text evidence="2">Belongs to the glutamate-gated ion channel (TC 1.A.10.1) family.</text>
</comment>
<dbReference type="GO" id="GO:0015276">
    <property type="term" value="F:ligand-gated monoatomic ion channel activity"/>
    <property type="evidence" value="ECO:0007669"/>
    <property type="project" value="InterPro"/>
</dbReference>
<evidence type="ECO:0000256" key="4">
    <source>
        <dbReference type="ARBA" id="ARBA00022692"/>
    </source>
</evidence>
<evidence type="ECO:0000256" key="5">
    <source>
        <dbReference type="ARBA" id="ARBA00022989"/>
    </source>
</evidence>
<evidence type="ECO:0000256" key="2">
    <source>
        <dbReference type="ARBA" id="ARBA00008685"/>
    </source>
</evidence>
<keyword evidence="5 9" id="KW-1133">Transmembrane helix</keyword>
<keyword evidence="3" id="KW-1003">Cell membrane</keyword>
<dbReference type="Proteomes" id="UP000719412">
    <property type="component" value="Unassembled WGS sequence"/>
</dbReference>